<dbReference type="RefSeq" id="WP_128215498.1">
    <property type="nucleotide sequence ID" value="NZ_CP025746.1"/>
</dbReference>
<dbReference type="Pfam" id="PF13416">
    <property type="entry name" value="SBP_bac_8"/>
    <property type="match status" value="1"/>
</dbReference>
<keyword evidence="4 5" id="KW-0732">Signal</keyword>
<evidence type="ECO:0000313" key="7">
    <source>
        <dbReference type="Proteomes" id="UP000286268"/>
    </source>
</evidence>
<dbReference type="Gene3D" id="3.40.190.10">
    <property type="entry name" value="Periplasmic binding protein-like II"/>
    <property type="match status" value="2"/>
</dbReference>
<comment type="subcellular location">
    <subcellularLocation>
        <location evidence="5">Cell membrane</location>
        <topology evidence="5">Lipid-anchor</topology>
    </subcellularLocation>
</comment>
<organism evidence="6 7">
    <name type="scientific">Clostridium manihotivorum</name>
    <dbReference type="NCBI Taxonomy" id="2320868"/>
    <lineage>
        <taxon>Bacteria</taxon>
        <taxon>Bacillati</taxon>
        <taxon>Bacillota</taxon>
        <taxon>Clostridia</taxon>
        <taxon>Eubacteriales</taxon>
        <taxon>Clostridiaceae</taxon>
        <taxon>Clostridium</taxon>
    </lineage>
</organism>
<dbReference type="GO" id="GO:1901982">
    <property type="term" value="F:maltose binding"/>
    <property type="evidence" value="ECO:0007669"/>
    <property type="project" value="TreeGrafter"/>
</dbReference>
<reference evidence="6 7" key="1">
    <citation type="submission" date="2018-01" db="EMBL/GenBank/DDBJ databases">
        <title>Genome Sequencing and Assembly of Anaerobacter polyendosporus strain CT4.</title>
        <authorList>
            <person name="Tachaapaikoon C."/>
            <person name="Sutheeworapong S."/>
            <person name="Jenjaroenpun P."/>
            <person name="Wongsurawat T."/>
            <person name="Nookeaw I."/>
            <person name="Cheawchanlertfa P."/>
            <person name="Kosugi A."/>
            <person name="Cheevadhanarak S."/>
            <person name="Ratanakhanokchai K."/>
        </authorList>
    </citation>
    <scope>NUCLEOTIDE SEQUENCE [LARGE SCALE GENOMIC DNA]</scope>
    <source>
        <strain evidence="6 7">CT4</strain>
    </source>
</reference>
<dbReference type="Proteomes" id="UP000286268">
    <property type="component" value="Chromosome"/>
</dbReference>
<name>A0A410E0F3_9CLOT</name>
<dbReference type="PANTHER" id="PTHR30061">
    <property type="entry name" value="MALTOSE-BINDING PERIPLASMIC PROTEIN"/>
    <property type="match status" value="1"/>
</dbReference>
<dbReference type="GO" id="GO:0015768">
    <property type="term" value="P:maltose transport"/>
    <property type="evidence" value="ECO:0007669"/>
    <property type="project" value="TreeGrafter"/>
</dbReference>
<dbReference type="PANTHER" id="PTHR30061:SF50">
    <property type="entry name" value="MALTOSE_MALTODEXTRIN-BINDING PERIPLASMIC PROTEIN"/>
    <property type="match status" value="1"/>
</dbReference>
<proteinExistence type="inferred from homology"/>
<dbReference type="KEGG" id="cmah:C1I91_25850"/>
<keyword evidence="3 5" id="KW-0762">Sugar transport</keyword>
<evidence type="ECO:0000256" key="2">
    <source>
        <dbReference type="ARBA" id="ARBA00022448"/>
    </source>
</evidence>
<accession>A0A410E0F3</accession>
<gene>
    <name evidence="6" type="ORF">C1I91_25850</name>
</gene>
<dbReference type="GO" id="GO:0015144">
    <property type="term" value="F:carbohydrate transmembrane transporter activity"/>
    <property type="evidence" value="ECO:0007669"/>
    <property type="project" value="InterPro"/>
</dbReference>
<keyword evidence="7" id="KW-1185">Reference proteome</keyword>
<keyword evidence="5" id="KW-0449">Lipoprotein</keyword>
<dbReference type="OrthoDB" id="9766758at2"/>
<sequence>MKKKILSLFLALAAMTTFTACSSNSKATNGGSGEKTIVVWHQLETPVEDALKKSVSDLETSEHIKVKFVKQNELSQKLTVAGQNSKDLPDLIIGPNDWTGKFSVMGIIDPISKAVDKSILKDHLDNTVEAVTYKGESYGVPMTFECLTFMYNKKLLTTPPKTTDDLLKIAKENTKDGNWGFLTNTSDGYHMMPWIYGFNGYAVSKDGTPGLSQAGTVDALNFIKDLTAYLPKNVDYQVVDGLFKEGKAASIVNGSWAIKGYKGIDKIDLGIEVLPVVTKSGKNAQPLLGVQAAMVMAKSNNKKEAGKVLESFASEKTANALLDCGYLVSNKKVDMTKDPITKKLLEQANFATPMPNSPEMSSVWEPLANALKSISTDKNADVKKLLDKAQKDAEDKVKAAK</sequence>
<keyword evidence="5" id="KW-0472">Membrane</keyword>
<protein>
    <recommendedName>
        <fullName evidence="5">Maltodextrin-binding protein</fullName>
    </recommendedName>
</protein>
<evidence type="ECO:0000256" key="3">
    <source>
        <dbReference type="ARBA" id="ARBA00022597"/>
    </source>
</evidence>
<dbReference type="PRINTS" id="PR00181">
    <property type="entry name" value="MALTOSEBP"/>
</dbReference>
<evidence type="ECO:0000256" key="4">
    <source>
        <dbReference type="ARBA" id="ARBA00022729"/>
    </source>
</evidence>
<dbReference type="AlphaFoldDB" id="A0A410E0F3"/>
<dbReference type="SUPFAM" id="SSF53850">
    <property type="entry name" value="Periplasmic binding protein-like II"/>
    <property type="match status" value="1"/>
</dbReference>
<evidence type="ECO:0000313" key="6">
    <source>
        <dbReference type="EMBL" id="QAA34786.1"/>
    </source>
</evidence>
<keyword evidence="5" id="KW-1003">Cell membrane</keyword>
<keyword evidence="2 5" id="KW-0813">Transport</keyword>
<dbReference type="GO" id="GO:0042956">
    <property type="term" value="P:maltodextrin transmembrane transport"/>
    <property type="evidence" value="ECO:0007669"/>
    <property type="project" value="TreeGrafter"/>
</dbReference>
<dbReference type="InterPro" id="IPR006060">
    <property type="entry name" value="Maltose/Cyclodextrin-bd"/>
</dbReference>
<evidence type="ECO:0000256" key="1">
    <source>
        <dbReference type="ARBA" id="ARBA00008520"/>
    </source>
</evidence>
<dbReference type="InterPro" id="IPR006059">
    <property type="entry name" value="SBP"/>
</dbReference>
<dbReference type="EMBL" id="CP025746">
    <property type="protein sequence ID" value="QAA34786.1"/>
    <property type="molecule type" value="Genomic_DNA"/>
</dbReference>
<dbReference type="PROSITE" id="PS51257">
    <property type="entry name" value="PROKAR_LIPOPROTEIN"/>
    <property type="match status" value="1"/>
</dbReference>
<dbReference type="GO" id="GO:0055052">
    <property type="term" value="C:ATP-binding cassette (ABC) transporter complex, substrate-binding subunit-containing"/>
    <property type="evidence" value="ECO:0007669"/>
    <property type="project" value="TreeGrafter"/>
</dbReference>
<evidence type="ECO:0000256" key="5">
    <source>
        <dbReference type="RuleBase" id="RU365005"/>
    </source>
</evidence>
<feature type="chain" id="PRO_5039748098" description="Maltodextrin-binding protein" evidence="5">
    <location>
        <begin position="23"/>
        <end position="401"/>
    </location>
</feature>
<comment type="similarity">
    <text evidence="1 5">Belongs to the bacterial solute-binding protein 1 family.</text>
</comment>
<feature type="signal peptide" evidence="5">
    <location>
        <begin position="1"/>
        <end position="22"/>
    </location>
</feature>